<organism evidence="1 2">
    <name type="scientific">Portunus trituberculatus</name>
    <name type="common">Swimming crab</name>
    <name type="synonym">Neptunus trituberculatus</name>
    <dbReference type="NCBI Taxonomy" id="210409"/>
    <lineage>
        <taxon>Eukaryota</taxon>
        <taxon>Metazoa</taxon>
        <taxon>Ecdysozoa</taxon>
        <taxon>Arthropoda</taxon>
        <taxon>Crustacea</taxon>
        <taxon>Multicrustacea</taxon>
        <taxon>Malacostraca</taxon>
        <taxon>Eumalacostraca</taxon>
        <taxon>Eucarida</taxon>
        <taxon>Decapoda</taxon>
        <taxon>Pleocyemata</taxon>
        <taxon>Brachyura</taxon>
        <taxon>Eubrachyura</taxon>
        <taxon>Portunoidea</taxon>
        <taxon>Portunidae</taxon>
        <taxon>Portuninae</taxon>
        <taxon>Portunus</taxon>
    </lineage>
</organism>
<comment type="caution">
    <text evidence="1">The sequence shown here is derived from an EMBL/GenBank/DDBJ whole genome shotgun (WGS) entry which is preliminary data.</text>
</comment>
<dbReference type="AlphaFoldDB" id="A0A5B7CRF8"/>
<name>A0A5B7CRF8_PORTR</name>
<keyword evidence="2" id="KW-1185">Reference proteome</keyword>
<accession>A0A5B7CRF8</accession>
<evidence type="ECO:0000313" key="2">
    <source>
        <dbReference type="Proteomes" id="UP000324222"/>
    </source>
</evidence>
<gene>
    <name evidence="1" type="ORF">E2C01_004777</name>
</gene>
<protein>
    <submittedName>
        <fullName evidence="1">Uncharacterized protein</fullName>
    </submittedName>
</protein>
<dbReference type="EMBL" id="VSRR010000197">
    <property type="protein sequence ID" value="MPC12099.1"/>
    <property type="molecule type" value="Genomic_DNA"/>
</dbReference>
<proteinExistence type="predicted"/>
<sequence length="62" mass="7121">MNPSRMKHNEAPDRLLRSRVKEKCLVRAEKGEGGEVLTRCTSIGGIWAIERSNREPEWVEDV</sequence>
<evidence type="ECO:0000313" key="1">
    <source>
        <dbReference type="EMBL" id="MPC12099.1"/>
    </source>
</evidence>
<reference evidence="1 2" key="1">
    <citation type="submission" date="2019-05" db="EMBL/GenBank/DDBJ databases">
        <title>Another draft genome of Portunus trituberculatus and its Hox gene families provides insights of decapod evolution.</title>
        <authorList>
            <person name="Jeong J.-H."/>
            <person name="Song I."/>
            <person name="Kim S."/>
            <person name="Choi T."/>
            <person name="Kim D."/>
            <person name="Ryu S."/>
            <person name="Kim W."/>
        </authorList>
    </citation>
    <scope>NUCLEOTIDE SEQUENCE [LARGE SCALE GENOMIC DNA]</scope>
    <source>
        <tissue evidence="1">Muscle</tissue>
    </source>
</reference>
<dbReference type="Proteomes" id="UP000324222">
    <property type="component" value="Unassembled WGS sequence"/>
</dbReference>